<evidence type="ECO:0000313" key="2">
    <source>
        <dbReference type="Proteomes" id="UP001595637"/>
    </source>
</evidence>
<comment type="caution">
    <text evidence="1">The sequence shown here is derived from an EMBL/GenBank/DDBJ whole genome shotgun (WGS) entry which is preliminary data.</text>
</comment>
<dbReference type="RefSeq" id="WP_380656353.1">
    <property type="nucleotide sequence ID" value="NZ_JBHRVQ010000001.1"/>
</dbReference>
<dbReference type="Proteomes" id="UP001595637">
    <property type="component" value="Unassembled WGS sequence"/>
</dbReference>
<gene>
    <name evidence="1" type="ORF">ACFOEO_12195</name>
</gene>
<evidence type="ECO:0000313" key="1">
    <source>
        <dbReference type="EMBL" id="MFC3389342.1"/>
    </source>
</evidence>
<sequence length="97" mass="10578">MEKYTVESGVIVKAGKGYKKGETIELTDKQAEGLKGLIKKAEVKETEAAVANNETSYKDMSMEQLKALTDADETIEVVGTGKNGAFKKEDYITALEK</sequence>
<dbReference type="EMBL" id="JBHRVQ010000001">
    <property type="protein sequence ID" value="MFC3389342.1"/>
    <property type="molecule type" value="Genomic_DNA"/>
</dbReference>
<name>A0ABV7N6V3_9STAP</name>
<keyword evidence="2" id="KW-1185">Reference proteome</keyword>
<organism evidence="1 2">
    <name type="scientific">Salinicoccus sesuvii</name>
    <dbReference type="NCBI Taxonomy" id="868281"/>
    <lineage>
        <taxon>Bacteria</taxon>
        <taxon>Bacillati</taxon>
        <taxon>Bacillota</taxon>
        <taxon>Bacilli</taxon>
        <taxon>Bacillales</taxon>
        <taxon>Staphylococcaceae</taxon>
        <taxon>Salinicoccus</taxon>
    </lineage>
</organism>
<proteinExistence type="predicted"/>
<protein>
    <recommendedName>
        <fullName evidence="3">Rho termination factor N-terminal domain-containing protein</fullName>
    </recommendedName>
</protein>
<accession>A0ABV7N6V3</accession>
<reference evidence="2" key="1">
    <citation type="journal article" date="2019" name="Int. J. Syst. Evol. Microbiol.">
        <title>The Global Catalogue of Microorganisms (GCM) 10K type strain sequencing project: providing services to taxonomists for standard genome sequencing and annotation.</title>
        <authorList>
            <consortium name="The Broad Institute Genomics Platform"/>
            <consortium name="The Broad Institute Genome Sequencing Center for Infectious Disease"/>
            <person name="Wu L."/>
            <person name="Ma J."/>
        </authorList>
    </citation>
    <scope>NUCLEOTIDE SEQUENCE [LARGE SCALE GENOMIC DNA]</scope>
    <source>
        <strain evidence="2">CCM 7756</strain>
    </source>
</reference>
<evidence type="ECO:0008006" key="3">
    <source>
        <dbReference type="Google" id="ProtNLM"/>
    </source>
</evidence>